<evidence type="ECO:0000256" key="4">
    <source>
        <dbReference type="ARBA" id="ARBA00022833"/>
    </source>
</evidence>
<evidence type="ECO:0000256" key="5">
    <source>
        <dbReference type="PROSITE-ProRule" id="PRU00047"/>
    </source>
</evidence>
<dbReference type="PANTHER" id="PTHR47103:SF8">
    <property type="entry name" value="DNA-BINDING PROTEIN"/>
    <property type="match status" value="1"/>
</dbReference>
<dbReference type="PANTHER" id="PTHR47103">
    <property type="entry name" value="DNA-BINDING PROTEIN"/>
    <property type="match status" value="1"/>
</dbReference>
<keyword evidence="4" id="KW-0862">Zinc</keyword>
<protein>
    <recommendedName>
        <fullName evidence="6">CCHC-type domain-containing protein</fullName>
    </recommendedName>
</protein>
<dbReference type="InterPro" id="IPR025836">
    <property type="entry name" value="Zn_knuckle_CX2CX4HX4C"/>
</dbReference>
<dbReference type="PROSITE" id="PS50158">
    <property type="entry name" value="ZF_CCHC"/>
    <property type="match status" value="9"/>
</dbReference>
<feature type="domain" description="CCHC-type" evidence="6">
    <location>
        <begin position="82"/>
        <end position="95"/>
    </location>
</feature>
<feature type="domain" description="CCHC-type" evidence="6">
    <location>
        <begin position="140"/>
        <end position="155"/>
    </location>
</feature>
<evidence type="ECO:0000256" key="3">
    <source>
        <dbReference type="ARBA" id="ARBA00022771"/>
    </source>
</evidence>
<dbReference type="Gene3D" id="4.10.60.10">
    <property type="entry name" value="Zinc finger, CCHC-type"/>
    <property type="match status" value="5"/>
</dbReference>
<feature type="domain" description="CCHC-type" evidence="6">
    <location>
        <begin position="61"/>
        <end position="76"/>
    </location>
</feature>
<proteinExistence type="predicted"/>
<evidence type="ECO:0000313" key="7">
    <source>
        <dbReference type="EMBL" id="CAK7275447.1"/>
    </source>
</evidence>
<dbReference type="SUPFAM" id="SSF57756">
    <property type="entry name" value="Retrovirus zinc finger-like domains"/>
    <property type="match status" value="5"/>
</dbReference>
<dbReference type="InterPro" id="IPR001878">
    <property type="entry name" value="Znf_CCHC"/>
</dbReference>
<dbReference type="SMART" id="SM00343">
    <property type="entry name" value="ZnF_C2HC"/>
    <property type="match status" value="10"/>
</dbReference>
<reference evidence="7 8" key="1">
    <citation type="submission" date="2024-01" db="EMBL/GenBank/DDBJ databases">
        <authorList>
            <person name="Allen C."/>
            <person name="Tagirdzhanova G."/>
        </authorList>
    </citation>
    <scope>NUCLEOTIDE SEQUENCE [LARGE SCALE GENOMIC DNA]</scope>
    <source>
        <strain evidence="7 8">CBS 573.63</strain>
    </source>
</reference>
<dbReference type="InterPro" id="IPR036875">
    <property type="entry name" value="Znf_CCHC_sf"/>
</dbReference>
<sequence length="378" mass="42161">MSWNDQNDNGISPSGYDDKIDSYENGLGSVDTHGDRSCYNCGEMGHNKIDCPMPRRFSGVCNSCGTEGHMAKNCPQAGPQVCRRCKKTGHQERDCSLPITCPRCGEGHYVAECSMPMICRVCNEEGHLAKECPTAPPELCNNCQEPGHRAVECKSPRKIMRDEVPSEDPDTALEMLRTAAAKKDVDDVKAAFLMYVKACPEVTYPLMEQMFRHENIDVYLIALERTDGSVTLTNMDLQGNLDRKYTVTFRFNNKPSRPREKAIWPATIEENTKRLANAGEPVARGIPLCTNCRELGHSTRSCPNERIERKDQTTVACQNCGGVGHRMRDCTALRVNKFTCHNCGQGGHNAKDCTEPRSEKNVECRKCGEVGHFARDCQ</sequence>
<accession>A0ABP0E8N4</accession>
<dbReference type="EMBL" id="CAWUOM010000234">
    <property type="protein sequence ID" value="CAK7275447.1"/>
    <property type="molecule type" value="Genomic_DNA"/>
</dbReference>
<keyword evidence="8" id="KW-1185">Reference proteome</keyword>
<evidence type="ECO:0000256" key="2">
    <source>
        <dbReference type="ARBA" id="ARBA00022737"/>
    </source>
</evidence>
<feature type="domain" description="CCHC-type" evidence="6">
    <location>
        <begin position="119"/>
        <end position="133"/>
    </location>
</feature>
<comment type="caution">
    <text evidence="7">The sequence shown here is derived from an EMBL/GenBank/DDBJ whole genome shotgun (WGS) entry which is preliminary data.</text>
</comment>
<feature type="domain" description="CCHC-type" evidence="6">
    <location>
        <begin position="364"/>
        <end position="377"/>
    </location>
</feature>
<keyword evidence="1" id="KW-0479">Metal-binding</keyword>
<feature type="domain" description="CCHC-type" evidence="6">
    <location>
        <begin position="317"/>
        <end position="330"/>
    </location>
</feature>
<evidence type="ECO:0000259" key="6">
    <source>
        <dbReference type="PROSITE" id="PS50158"/>
    </source>
</evidence>
<keyword evidence="3 5" id="KW-0863">Zinc-finger</keyword>
<keyword evidence="2" id="KW-0677">Repeat</keyword>
<name>A0ABP0E8N4_9PEZI</name>
<dbReference type="Pfam" id="PF00098">
    <property type="entry name" value="zf-CCHC"/>
    <property type="match status" value="8"/>
</dbReference>
<gene>
    <name evidence="7" type="ORF">SEPCBS57363_006685</name>
</gene>
<evidence type="ECO:0000313" key="8">
    <source>
        <dbReference type="Proteomes" id="UP001642501"/>
    </source>
</evidence>
<feature type="domain" description="CCHC-type" evidence="6">
    <location>
        <begin position="289"/>
        <end position="304"/>
    </location>
</feature>
<organism evidence="7 8">
    <name type="scientific">Sporothrix epigloea</name>
    <dbReference type="NCBI Taxonomy" id="1892477"/>
    <lineage>
        <taxon>Eukaryota</taxon>
        <taxon>Fungi</taxon>
        <taxon>Dikarya</taxon>
        <taxon>Ascomycota</taxon>
        <taxon>Pezizomycotina</taxon>
        <taxon>Sordariomycetes</taxon>
        <taxon>Sordariomycetidae</taxon>
        <taxon>Ophiostomatales</taxon>
        <taxon>Ophiostomataceae</taxon>
        <taxon>Sporothrix</taxon>
    </lineage>
</organism>
<dbReference type="Pfam" id="PF14392">
    <property type="entry name" value="zf-CCHC_4"/>
    <property type="match status" value="1"/>
</dbReference>
<dbReference type="Proteomes" id="UP001642501">
    <property type="component" value="Unassembled WGS sequence"/>
</dbReference>
<evidence type="ECO:0000256" key="1">
    <source>
        <dbReference type="ARBA" id="ARBA00022723"/>
    </source>
</evidence>
<feature type="domain" description="CCHC-type" evidence="6">
    <location>
        <begin position="340"/>
        <end position="355"/>
    </location>
</feature>
<feature type="domain" description="CCHC-type" evidence="6">
    <location>
        <begin position="38"/>
        <end position="52"/>
    </location>
</feature>